<organism evidence="2 3">
    <name type="scientific">Actinidia rufa</name>
    <dbReference type="NCBI Taxonomy" id="165716"/>
    <lineage>
        <taxon>Eukaryota</taxon>
        <taxon>Viridiplantae</taxon>
        <taxon>Streptophyta</taxon>
        <taxon>Embryophyta</taxon>
        <taxon>Tracheophyta</taxon>
        <taxon>Spermatophyta</taxon>
        <taxon>Magnoliopsida</taxon>
        <taxon>eudicotyledons</taxon>
        <taxon>Gunneridae</taxon>
        <taxon>Pentapetalae</taxon>
        <taxon>asterids</taxon>
        <taxon>Ericales</taxon>
        <taxon>Actinidiaceae</taxon>
        <taxon>Actinidia</taxon>
    </lineage>
</organism>
<feature type="region of interest" description="Disordered" evidence="1">
    <location>
        <begin position="1"/>
        <end position="81"/>
    </location>
</feature>
<gene>
    <name evidence="2" type="ORF">Acr_23g0011420</name>
</gene>
<name>A0A7J0GPK9_9ERIC</name>
<keyword evidence="3" id="KW-1185">Reference proteome</keyword>
<evidence type="ECO:0000313" key="2">
    <source>
        <dbReference type="EMBL" id="GFZ12757.1"/>
    </source>
</evidence>
<comment type="caution">
    <text evidence="2">The sequence shown here is derived from an EMBL/GenBank/DDBJ whole genome shotgun (WGS) entry which is preliminary data.</text>
</comment>
<dbReference type="Proteomes" id="UP000585474">
    <property type="component" value="Unassembled WGS sequence"/>
</dbReference>
<evidence type="ECO:0000313" key="3">
    <source>
        <dbReference type="Proteomes" id="UP000585474"/>
    </source>
</evidence>
<proteinExistence type="predicted"/>
<reference evidence="2 3" key="1">
    <citation type="submission" date="2019-07" db="EMBL/GenBank/DDBJ databases">
        <title>De Novo Assembly of kiwifruit Actinidia rufa.</title>
        <authorList>
            <person name="Sugita-Konishi S."/>
            <person name="Sato K."/>
            <person name="Mori E."/>
            <person name="Abe Y."/>
            <person name="Kisaki G."/>
            <person name="Hamano K."/>
            <person name="Suezawa K."/>
            <person name="Otani M."/>
            <person name="Fukuda T."/>
            <person name="Manabe T."/>
            <person name="Gomi K."/>
            <person name="Tabuchi M."/>
            <person name="Akimitsu K."/>
            <person name="Kataoka I."/>
        </authorList>
    </citation>
    <scope>NUCLEOTIDE SEQUENCE [LARGE SCALE GENOMIC DNA]</scope>
    <source>
        <strain evidence="3">cv. Fuchu</strain>
    </source>
</reference>
<evidence type="ECO:0000256" key="1">
    <source>
        <dbReference type="SAM" id="MobiDB-lite"/>
    </source>
</evidence>
<protein>
    <submittedName>
        <fullName evidence="2">Uncharacterized protein</fullName>
    </submittedName>
</protein>
<feature type="compositionally biased region" description="Basic and acidic residues" evidence="1">
    <location>
        <begin position="8"/>
        <end position="73"/>
    </location>
</feature>
<dbReference type="AlphaFoldDB" id="A0A7J0GPK9"/>
<accession>A0A7J0GPK9</accession>
<sequence length="230" mass="25242">MASSGGDNAKEKNACKEAHVATNKGEPHHSRDDSVDDVSKNGPDGDRLVGEGKGHDPIRGKRHSYRGEAKEGSRGGSLLKSDDKKKWIPAKTIVKPMVTSVREMIRDKPSFVAPRNGTSANSRIVLGLEASAIDILAMAEKLLKASCCLPTRRRCVNWSSTWQPLDSSMPLVRSAYLFHKCIYDKCMETKSLPRSLNELMVLGDNFMNHDLADPFKVAEKALHITSSDAP</sequence>
<dbReference type="EMBL" id="BJWL01000023">
    <property type="protein sequence ID" value="GFZ12757.1"/>
    <property type="molecule type" value="Genomic_DNA"/>
</dbReference>